<dbReference type="STRING" id="1193713.GCA_001636315_03302"/>
<keyword evidence="3" id="KW-0808">Transferase</keyword>
<evidence type="ECO:0000313" key="3">
    <source>
        <dbReference type="EMBL" id="AZU60481.1"/>
    </source>
</evidence>
<dbReference type="GO" id="GO:0016758">
    <property type="term" value="F:hexosyltransferase activity"/>
    <property type="evidence" value="ECO:0007669"/>
    <property type="project" value="UniProtKB-ARBA"/>
</dbReference>
<dbReference type="Proteomes" id="UP000282892">
    <property type="component" value="Chromosome"/>
</dbReference>
<sequence length="252" mass="29184">MSSQEPLISIITPSYNASLTIVETIESVRKQTFQDWEMVIVDDCSTDDTPAILKRYEQEDERIQVIYLKHNSGAAVARNEALKHAKGRFVAFLDSDDRWKPEKLERQLRFMLSNNYAFTFTGYEFVTNEGVPLNKQVAAPSRISYNDMLKNTIIGCLTVMIDRYKVGPIQMPNIRTRQDLATWLSILKKGIPAYGLNENLAEYRIGNPSISKNKWKAAKMNWFVYRKLEKLNVVKACWCFSHYAFYAVMKRI</sequence>
<dbReference type="KEGG" id="nmk:CHR53_03925"/>
<dbReference type="RefSeq" id="WP_127485096.1">
    <property type="nucleotide sequence ID" value="NZ_CP022572.1"/>
</dbReference>
<name>A0A3Q9QPY9_9BACI</name>
<dbReference type="AlphaFoldDB" id="A0A3Q9QPY9"/>
<gene>
    <name evidence="3" type="ORF">CHR53_03925</name>
</gene>
<reference evidence="3 4" key="1">
    <citation type="submission" date="2017-07" db="EMBL/GenBank/DDBJ databases">
        <title>The complete genome sequence of Bacillus mesonae strain H20-5, an efficient strain improving plant abiotic stress resistance.</title>
        <authorList>
            <person name="Kim S.Y."/>
            <person name="Song H."/>
            <person name="Sang M.K."/>
            <person name="Weon H.-Y."/>
            <person name="Song J."/>
        </authorList>
    </citation>
    <scope>NUCLEOTIDE SEQUENCE [LARGE SCALE GENOMIC DNA]</scope>
    <source>
        <strain evidence="3 4">H20-5</strain>
    </source>
</reference>
<dbReference type="Gene3D" id="3.90.550.10">
    <property type="entry name" value="Spore Coat Polysaccharide Biosynthesis Protein SpsA, Chain A"/>
    <property type="match status" value="1"/>
</dbReference>
<dbReference type="CDD" id="cd00761">
    <property type="entry name" value="Glyco_tranf_GTA_type"/>
    <property type="match status" value="1"/>
</dbReference>
<dbReference type="EMBL" id="CP022572">
    <property type="protein sequence ID" value="AZU60481.1"/>
    <property type="molecule type" value="Genomic_DNA"/>
</dbReference>
<dbReference type="OrthoDB" id="9785185at2"/>
<comment type="similarity">
    <text evidence="1">Belongs to the glycosyltransferase 2 family.</text>
</comment>
<proteinExistence type="inferred from homology"/>
<evidence type="ECO:0000313" key="4">
    <source>
        <dbReference type="Proteomes" id="UP000282892"/>
    </source>
</evidence>
<evidence type="ECO:0000256" key="1">
    <source>
        <dbReference type="ARBA" id="ARBA00006739"/>
    </source>
</evidence>
<dbReference type="NCBIfam" id="NF047683">
    <property type="entry name" value="TeichurnBiosyTuaG"/>
    <property type="match status" value="1"/>
</dbReference>
<dbReference type="Pfam" id="PF00535">
    <property type="entry name" value="Glycos_transf_2"/>
    <property type="match status" value="1"/>
</dbReference>
<evidence type="ECO:0000259" key="2">
    <source>
        <dbReference type="Pfam" id="PF00535"/>
    </source>
</evidence>
<dbReference type="FunFam" id="3.90.550.10:FF:000130">
    <property type="entry name" value="Family 2 glycosyl transferase"/>
    <property type="match status" value="1"/>
</dbReference>
<dbReference type="InterPro" id="IPR001173">
    <property type="entry name" value="Glyco_trans_2-like"/>
</dbReference>
<organism evidence="3 4">
    <name type="scientific">Neobacillus mesonae</name>
    <dbReference type="NCBI Taxonomy" id="1193713"/>
    <lineage>
        <taxon>Bacteria</taxon>
        <taxon>Bacillati</taxon>
        <taxon>Bacillota</taxon>
        <taxon>Bacilli</taxon>
        <taxon>Bacillales</taxon>
        <taxon>Bacillaceae</taxon>
        <taxon>Neobacillus</taxon>
    </lineage>
</organism>
<protein>
    <submittedName>
        <fullName evidence="3">Glycosyl transferase</fullName>
    </submittedName>
</protein>
<dbReference type="PANTHER" id="PTHR22916:SF3">
    <property type="entry name" value="UDP-GLCNAC:BETAGAL BETA-1,3-N-ACETYLGLUCOSAMINYLTRANSFERASE-LIKE PROTEIN 1"/>
    <property type="match status" value="1"/>
</dbReference>
<keyword evidence="4" id="KW-1185">Reference proteome</keyword>
<feature type="domain" description="Glycosyltransferase 2-like" evidence="2">
    <location>
        <begin position="9"/>
        <end position="136"/>
    </location>
</feature>
<dbReference type="InterPro" id="IPR029044">
    <property type="entry name" value="Nucleotide-diphossugar_trans"/>
</dbReference>
<accession>A0A3Q9QPY9</accession>
<dbReference type="PANTHER" id="PTHR22916">
    <property type="entry name" value="GLYCOSYLTRANSFERASE"/>
    <property type="match status" value="1"/>
</dbReference>
<dbReference type="SUPFAM" id="SSF53448">
    <property type="entry name" value="Nucleotide-diphospho-sugar transferases"/>
    <property type="match status" value="1"/>
</dbReference>